<dbReference type="Proteomes" id="UP000253915">
    <property type="component" value="Unassembled WGS sequence"/>
</dbReference>
<dbReference type="InterPro" id="IPR010998">
    <property type="entry name" value="Integrase_recombinase_N"/>
</dbReference>
<dbReference type="AlphaFoldDB" id="A0A369MYY9"/>
<sequence length="456" mass="51816">MTKTLKCDKPVDLDEARKAKGLPRRKRDDPKATAYELRIRVPAEFQGVMGRKKLSRTVFARNKREELRARIAEFEEDANRMLEDRTTGVGIGAQDVSPLSPATPFGEYVERYIALRSNGAIGRQTLANERRYAEYLREVIGLIPLRDLTAMDVERCLLQVPEISRRWANERVEEWKRKREQAVREGNRRKKKPLGSPRVAGPDMQHKILKFCREILNDALDRELVQKNVAKARFLSKNFKKSRPLIDPLMEEDAARFLHEVKALPLSPFKVACLALFSSGMRPEEALALKMGGVNVGGVPSARITGSLEHGTAEIVEYTKSDSSYRTVPIDDYTSREIGRWIEEKSRRLRAMGIRPGPSTPLVGELDKPLTYNVLKKQWQRFVEKVGFEGVRPYALRHTFATINLARGENIKTISVILGHASPSYTLDLYVGYIPSTSRELSNRYVSRLESLPQAA</sequence>
<dbReference type="Proteomes" id="UP000253752">
    <property type="component" value="Unassembled WGS sequence"/>
</dbReference>
<evidence type="ECO:0000256" key="1">
    <source>
        <dbReference type="ARBA" id="ARBA00008857"/>
    </source>
</evidence>
<feature type="domain" description="Tyr recombinase" evidence="6">
    <location>
        <begin position="244"/>
        <end position="446"/>
    </location>
</feature>
<evidence type="ECO:0000256" key="3">
    <source>
        <dbReference type="ARBA" id="ARBA00023172"/>
    </source>
</evidence>
<feature type="compositionally biased region" description="Basic and acidic residues" evidence="5">
    <location>
        <begin position="1"/>
        <end position="18"/>
    </location>
</feature>
<comment type="similarity">
    <text evidence="1">Belongs to the 'phage' integrase family.</text>
</comment>
<dbReference type="EMBL" id="PPUQ01000039">
    <property type="protein sequence ID" value="RDC33322.1"/>
    <property type="molecule type" value="Genomic_DNA"/>
</dbReference>
<evidence type="ECO:0000313" key="9">
    <source>
        <dbReference type="EMBL" id="TNU89530.1"/>
    </source>
</evidence>
<evidence type="ECO:0000313" key="11">
    <source>
        <dbReference type="Proteomes" id="UP000253915"/>
    </source>
</evidence>
<feature type="region of interest" description="Disordered" evidence="5">
    <location>
        <begin position="1"/>
        <end position="31"/>
    </location>
</feature>
<dbReference type="CDD" id="cd01189">
    <property type="entry name" value="INT_ICEBs1_C_like"/>
    <property type="match status" value="1"/>
</dbReference>
<accession>A0A369MYY9</accession>
<dbReference type="RefSeq" id="WP_009305493.1">
    <property type="nucleotide sequence ID" value="NZ_CP089335.1"/>
</dbReference>
<dbReference type="PANTHER" id="PTHR30349">
    <property type="entry name" value="PHAGE INTEGRASE-RELATED"/>
    <property type="match status" value="1"/>
</dbReference>
<dbReference type="Gene3D" id="1.10.150.130">
    <property type="match status" value="1"/>
</dbReference>
<evidence type="ECO:0000256" key="4">
    <source>
        <dbReference type="SAM" id="Coils"/>
    </source>
</evidence>
<dbReference type="PANTHER" id="PTHR30349:SF64">
    <property type="entry name" value="PROPHAGE INTEGRASE INTD-RELATED"/>
    <property type="match status" value="1"/>
</dbReference>
<dbReference type="EMBL" id="PPTX01000002">
    <property type="protein sequence ID" value="RDB81584.1"/>
    <property type="molecule type" value="Genomic_DNA"/>
</dbReference>
<evidence type="ECO:0000256" key="2">
    <source>
        <dbReference type="ARBA" id="ARBA00023125"/>
    </source>
</evidence>
<evidence type="ECO:0000313" key="12">
    <source>
        <dbReference type="Proteomes" id="UP000312594"/>
    </source>
</evidence>
<keyword evidence="2" id="KW-0238">DNA-binding</keyword>
<proteinExistence type="inferred from homology"/>
<dbReference type="InterPro" id="IPR011010">
    <property type="entry name" value="DNA_brk_join_enz"/>
</dbReference>
<dbReference type="Proteomes" id="UP000312594">
    <property type="component" value="Unassembled WGS sequence"/>
</dbReference>
<comment type="caution">
    <text evidence="7">The sequence shown here is derived from an EMBL/GenBank/DDBJ whole genome shotgun (WGS) entry which is preliminary data.</text>
</comment>
<evidence type="ECO:0000256" key="5">
    <source>
        <dbReference type="SAM" id="MobiDB-lite"/>
    </source>
</evidence>
<name>A0A369MYY9_EGGLN</name>
<reference evidence="10 11" key="2">
    <citation type="journal article" date="2018" name="Elife">
        <title>Discovery and characterization of a prevalent human gut bacterial enzyme sufficient for the inactivation of a family of plant toxins.</title>
        <authorList>
            <person name="Koppel N."/>
            <person name="Bisanz J.E."/>
            <person name="Pandelia M.E."/>
            <person name="Turnbaugh P.J."/>
            <person name="Balskus E.P."/>
        </authorList>
    </citation>
    <scope>NUCLEOTIDE SEQUENCE [LARGE SCALE GENOMIC DNA]</scope>
    <source>
        <strain evidence="8 11">16A</strain>
        <strain evidence="7 10">MR1 #12</strain>
    </source>
</reference>
<dbReference type="Gene3D" id="1.10.443.10">
    <property type="entry name" value="Intergrase catalytic core"/>
    <property type="match status" value="1"/>
</dbReference>
<dbReference type="GO" id="GO:0006310">
    <property type="term" value="P:DNA recombination"/>
    <property type="evidence" value="ECO:0007669"/>
    <property type="project" value="UniProtKB-KW"/>
</dbReference>
<organism evidence="7 10">
    <name type="scientific">Eggerthella lenta</name>
    <name type="common">Eubacterium lentum</name>
    <dbReference type="NCBI Taxonomy" id="84112"/>
    <lineage>
        <taxon>Bacteria</taxon>
        <taxon>Bacillati</taxon>
        <taxon>Actinomycetota</taxon>
        <taxon>Coriobacteriia</taxon>
        <taxon>Eggerthellales</taxon>
        <taxon>Eggerthellaceae</taxon>
        <taxon>Eggerthella</taxon>
    </lineage>
</organism>
<dbReference type="EMBL" id="VEVP01000027">
    <property type="protein sequence ID" value="TNU89530.1"/>
    <property type="molecule type" value="Genomic_DNA"/>
</dbReference>
<dbReference type="Pfam" id="PF00589">
    <property type="entry name" value="Phage_integrase"/>
    <property type="match status" value="1"/>
</dbReference>
<evidence type="ECO:0000259" key="6">
    <source>
        <dbReference type="PROSITE" id="PS51898"/>
    </source>
</evidence>
<dbReference type="GO" id="GO:0015074">
    <property type="term" value="P:DNA integration"/>
    <property type="evidence" value="ECO:0007669"/>
    <property type="project" value="InterPro"/>
</dbReference>
<dbReference type="SUPFAM" id="SSF56349">
    <property type="entry name" value="DNA breaking-rejoining enzymes"/>
    <property type="match status" value="1"/>
</dbReference>
<gene>
    <name evidence="8" type="ORF">C1853_15865</name>
    <name evidence="7" type="ORF">C1872_02615</name>
    <name evidence="9" type="ORF">FIC87_11065</name>
</gene>
<dbReference type="InterPro" id="IPR013762">
    <property type="entry name" value="Integrase-like_cat_sf"/>
</dbReference>
<feature type="region of interest" description="Disordered" evidence="5">
    <location>
        <begin position="179"/>
        <end position="200"/>
    </location>
</feature>
<keyword evidence="4" id="KW-0175">Coiled coil</keyword>
<protein>
    <submittedName>
        <fullName evidence="7">Site-specific integrase</fullName>
    </submittedName>
</protein>
<feature type="coiled-coil region" evidence="4">
    <location>
        <begin position="57"/>
        <end position="84"/>
    </location>
</feature>
<evidence type="ECO:0000313" key="7">
    <source>
        <dbReference type="EMBL" id="RDB81584.1"/>
    </source>
</evidence>
<evidence type="ECO:0000313" key="8">
    <source>
        <dbReference type="EMBL" id="RDC33322.1"/>
    </source>
</evidence>
<dbReference type="InterPro" id="IPR050090">
    <property type="entry name" value="Tyrosine_recombinase_XerCD"/>
</dbReference>
<dbReference type="GeneID" id="62676746"/>
<reference evidence="9 12" key="1">
    <citation type="journal article" date="2005" name="Appl. Environ. Microbiol.">
        <title>Intestinal bacterial communities that produce active estrogen-like compounds enterodiol and enterolactone in humans.</title>
        <authorList>
            <person name="Clavel T."/>
            <person name="Henderson G."/>
            <person name="Alpert C.A."/>
            <person name="Philippe C."/>
            <person name="Rigottier-Gois L."/>
            <person name="Dore J."/>
            <person name="Blaut M."/>
        </authorList>
    </citation>
    <scope>NUCLEOTIDE SEQUENCE [LARGE SCALE GENOMIC DNA]</scope>
    <source>
        <strain evidence="9 12">SECO-MT75m2</strain>
    </source>
</reference>
<evidence type="ECO:0000313" key="10">
    <source>
        <dbReference type="Proteomes" id="UP000253752"/>
    </source>
</evidence>
<dbReference type="InterPro" id="IPR002104">
    <property type="entry name" value="Integrase_catalytic"/>
</dbReference>
<keyword evidence="3" id="KW-0233">DNA recombination</keyword>
<reference evidence="9" key="3">
    <citation type="submission" date="2019-06" db="EMBL/GenBank/DDBJ databases">
        <authorList>
            <person name="Bisanz J.E."/>
            <person name="Turnbaugh P.J."/>
        </authorList>
    </citation>
    <scope>NUCLEOTIDE SEQUENCE</scope>
    <source>
        <strain evidence="9">SECO-MT75m2</strain>
    </source>
</reference>
<dbReference type="PROSITE" id="PS51898">
    <property type="entry name" value="TYR_RECOMBINASE"/>
    <property type="match status" value="1"/>
</dbReference>
<dbReference type="GO" id="GO:0003677">
    <property type="term" value="F:DNA binding"/>
    <property type="evidence" value="ECO:0007669"/>
    <property type="project" value="UniProtKB-KW"/>
</dbReference>